<name>A0A845AWY0_9SPHN</name>
<accession>A0A845AWY0</accession>
<gene>
    <name evidence="2" type="ORF">GRI65_06150</name>
</gene>
<dbReference type="OrthoDB" id="8060097at2"/>
<evidence type="ECO:0008006" key="4">
    <source>
        <dbReference type="Google" id="ProtNLM"/>
    </source>
</evidence>
<reference evidence="2 3" key="1">
    <citation type="submission" date="2019-12" db="EMBL/GenBank/DDBJ databases">
        <title>Genomic-based taxomic classification of the family Erythrobacteraceae.</title>
        <authorList>
            <person name="Xu L."/>
        </authorList>
    </citation>
    <scope>NUCLEOTIDE SEQUENCE [LARGE SCALE GENOMIC DNA]</scope>
    <source>
        <strain evidence="2 3">KCTC 42453</strain>
    </source>
</reference>
<protein>
    <recommendedName>
        <fullName evidence="4">Secreted protein</fullName>
    </recommendedName>
</protein>
<keyword evidence="3" id="KW-1185">Reference proteome</keyword>
<organism evidence="2 3">
    <name type="scientific">Allopontixanthobacter sediminis</name>
    <dbReference type="NCBI Taxonomy" id="1689985"/>
    <lineage>
        <taxon>Bacteria</taxon>
        <taxon>Pseudomonadati</taxon>
        <taxon>Pseudomonadota</taxon>
        <taxon>Alphaproteobacteria</taxon>
        <taxon>Sphingomonadales</taxon>
        <taxon>Erythrobacteraceae</taxon>
        <taxon>Allopontixanthobacter</taxon>
    </lineage>
</organism>
<feature type="chain" id="PRO_5032503513" description="Secreted protein" evidence="1">
    <location>
        <begin position="29"/>
        <end position="240"/>
    </location>
</feature>
<evidence type="ECO:0000313" key="2">
    <source>
        <dbReference type="EMBL" id="MXP44033.1"/>
    </source>
</evidence>
<dbReference type="Proteomes" id="UP000431922">
    <property type="component" value="Unassembled WGS sequence"/>
</dbReference>
<comment type="caution">
    <text evidence="2">The sequence shown here is derived from an EMBL/GenBank/DDBJ whole genome shotgun (WGS) entry which is preliminary data.</text>
</comment>
<evidence type="ECO:0000256" key="1">
    <source>
        <dbReference type="SAM" id="SignalP"/>
    </source>
</evidence>
<dbReference type="EMBL" id="WTYL01000002">
    <property type="protein sequence ID" value="MXP44033.1"/>
    <property type="molecule type" value="Genomic_DNA"/>
</dbReference>
<keyword evidence="1" id="KW-0732">Signal</keyword>
<proteinExistence type="predicted"/>
<evidence type="ECO:0000313" key="3">
    <source>
        <dbReference type="Proteomes" id="UP000431922"/>
    </source>
</evidence>
<dbReference type="InterPro" id="IPR010916">
    <property type="entry name" value="TonB_box_CS"/>
</dbReference>
<feature type="signal peptide" evidence="1">
    <location>
        <begin position="1"/>
        <end position="28"/>
    </location>
</feature>
<dbReference type="RefSeq" id="WP_160755683.1">
    <property type="nucleotide sequence ID" value="NZ_WTYL01000002.1"/>
</dbReference>
<sequence>MYLVRNFSIGAALACASVAVVLPSAALAEVVVASSGPSAGQFPVGKKLGSSEQITLKSGDTVTVLGSAGTRVISGAGSHRVGARGAAKRSTFATLTRQRDAARVRTGAVRGDLTGAPVTRSNIWYVDVTQSGTMCIADGAAVQLWRPLAEGAPTYMVGNAAQNHMHLAFAEGSTSTDWNLAQMPVEDGASYTIAGPGIEPATNVTFAVLDTQPDNPEDLAAALIAKGCTGQLELLSSALM</sequence>
<dbReference type="PROSITE" id="PS00430">
    <property type="entry name" value="TONB_DEPENDENT_REC_1"/>
    <property type="match status" value="1"/>
</dbReference>
<dbReference type="AlphaFoldDB" id="A0A845AWY0"/>